<evidence type="ECO:0000256" key="7">
    <source>
        <dbReference type="ARBA" id="ARBA00070053"/>
    </source>
</evidence>
<feature type="binding site" evidence="8">
    <location>
        <begin position="75"/>
        <end position="76"/>
    </location>
    <ligand>
        <name>substrate</name>
    </ligand>
</feature>
<evidence type="ECO:0000256" key="5">
    <source>
        <dbReference type="ARBA" id="ARBA00023235"/>
    </source>
</evidence>
<evidence type="ECO:0000256" key="1">
    <source>
        <dbReference type="ARBA" id="ARBA00001602"/>
    </source>
</evidence>
<keyword evidence="6 8" id="KW-0961">Cell wall biogenesis/degradation</keyword>
<dbReference type="PANTHER" id="PTHR21198">
    <property type="entry name" value="GLUTAMATE RACEMASE"/>
    <property type="match status" value="1"/>
</dbReference>
<dbReference type="EMBL" id="UGGU01000003">
    <property type="protein sequence ID" value="STO31828.1"/>
    <property type="molecule type" value="Genomic_DNA"/>
</dbReference>
<dbReference type="RefSeq" id="WP_115270485.1">
    <property type="nucleotide sequence ID" value="NZ_UGGU01000003.1"/>
</dbReference>
<dbReference type="InterPro" id="IPR004391">
    <property type="entry name" value="Glu_race"/>
</dbReference>
<feature type="active site" description="Proton donor/acceptor" evidence="8">
    <location>
        <position position="74"/>
    </location>
</feature>
<dbReference type="SUPFAM" id="SSF53681">
    <property type="entry name" value="Aspartate/glutamate racemase"/>
    <property type="match status" value="2"/>
</dbReference>
<dbReference type="InterPro" id="IPR001920">
    <property type="entry name" value="Asp/Glu_race"/>
</dbReference>
<dbReference type="EC" id="5.1.1.3" evidence="2 8"/>
<evidence type="ECO:0000313" key="9">
    <source>
        <dbReference type="EMBL" id="STO31828.1"/>
    </source>
</evidence>
<evidence type="ECO:0000313" key="10">
    <source>
        <dbReference type="Proteomes" id="UP000255328"/>
    </source>
</evidence>
<dbReference type="FunFam" id="3.40.50.1860:FF:000002">
    <property type="entry name" value="Glutamate racemase"/>
    <property type="match status" value="1"/>
</dbReference>
<proteinExistence type="inferred from homology"/>
<comment type="catalytic activity">
    <reaction evidence="1 8">
        <text>L-glutamate = D-glutamate</text>
        <dbReference type="Rhea" id="RHEA:12813"/>
        <dbReference type="ChEBI" id="CHEBI:29985"/>
        <dbReference type="ChEBI" id="CHEBI:29986"/>
        <dbReference type="EC" id="5.1.1.3"/>
    </reaction>
</comment>
<protein>
    <recommendedName>
        <fullName evidence="7 8">Glutamate racemase</fullName>
        <ecNumber evidence="2 8">5.1.1.3</ecNumber>
    </recommendedName>
</protein>
<dbReference type="Gene3D" id="3.40.50.1860">
    <property type="match status" value="2"/>
</dbReference>
<dbReference type="HAMAP" id="MF_00258">
    <property type="entry name" value="Glu_racemase"/>
    <property type="match status" value="1"/>
</dbReference>
<evidence type="ECO:0000256" key="6">
    <source>
        <dbReference type="ARBA" id="ARBA00023316"/>
    </source>
</evidence>
<feature type="binding site" evidence="8">
    <location>
        <begin position="185"/>
        <end position="186"/>
    </location>
    <ligand>
        <name>substrate</name>
    </ligand>
</feature>
<dbReference type="GO" id="GO:0071555">
    <property type="term" value="P:cell wall organization"/>
    <property type="evidence" value="ECO:0007669"/>
    <property type="project" value="UniProtKB-KW"/>
</dbReference>
<dbReference type="UniPathway" id="UPA00219"/>
<dbReference type="PANTHER" id="PTHR21198:SF2">
    <property type="entry name" value="GLUTAMATE RACEMASE"/>
    <property type="match status" value="1"/>
</dbReference>
<dbReference type="InterPro" id="IPR018187">
    <property type="entry name" value="Asp/Glu_racemase_AS_1"/>
</dbReference>
<feature type="binding site" evidence="8">
    <location>
        <begin position="43"/>
        <end position="44"/>
    </location>
    <ligand>
        <name>substrate</name>
    </ligand>
</feature>
<comment type="similarity">
    <text evidence="8">Belongs to the aspartate/glutamate racemases family.</text>
</comment>
<feature type="binding site" evidence="8">
    <location>
        <begin position="11"/>
        <end position="12"/>
    </location>
    <ligand>
        <name>substrate</name>
    </ligand>
</feature>
<evidence type="ECO:0000256" key="3">
    <source>
        <dbReference type="ARBA" id="ARBA00022960"/>
    </source>
</evidence>
<keyword evidence="3 8" id="KW-0133">Cell shape</keyword>
<feature type="active site" description="Proton donor/acceptor" evidence="8">
    <location>
        <position position="184"/>
    </location>
</feature>
<dbReference type="OrthoDB" id="9801055at2"/>
<evidence type="ECO:0000256" key="2">
    <source>
        <dbReference type="ARBA" id="ARBA00013090"/>
    </source>
</evidence>
<keyword evidence="5 8" id="KW-0413">Isomerase</keyword>
<dbReference type="AlphaFoldDB" id="A0A377GXZ1"/>
<name>A0A377GXZ1_9FUSO</name>
<dbReference type="NCBIfam" id="TIGR00067">
    <property type="entry name" value="glut_race"/>
    <property type="match status" value="1"/>
</dbReference>
<dbReference type="GO" id="GO:0009252">
    <property type="term" value="P:peptidoglycan biosynthetic process"/>
    <property type="evidence" value="ECO:0007669"/>
    <property type="project" value="UniProtKB-UniRule"/>
</dbReference>
<organism evidence="9 10">
    <name type="scientific">Fusobacterium necrogenes</name>
    <dbReference type="NCBI Taxonomy" id="858"/>
    <lineage>
        <taxon>Bacteria</taxon>
        <taxon>Fusobacteriati</taxon>
        <taxon>Fusobacteriota</taxon>
        <taxon>Fusobacteriia</taxon>
        <taxon>Fusobacteriales</taxon>
        <taxon>Fusobacteriaceae</taxon>
        <taxon>Fusobacterium</taxon>
    </lineage>
</organism>
<keyword evidence="4 8" id="KW-0573">Peptidoglycan synthesis</keyword>
<dbReference type="Pfam" id="PF01177">
    <property type="entry name" value="Asp_Glu_race"/>
    <property type="match status" value="1"/>
</dbReference>
<dbReference type="InterPro" id="IPR033134">
    <property type="entry name" value="Asp/Glu_racemase_AS_2"/>
</dbReference>
<dbReference type="GO" id="GO:0008881">
    <property type="term" value="F:glutamate racemase activity"/>
    <property type="evidence" value="ECO:0007669"/>
    <property type="project" value="UniProtKB-UniRule"/>
</dbReference>
<reference evidence="9 10" key="1">
    <citation type="submission" date="2018-06" db="EMBL/GenBank/DDBJ databases">
        <authorList>
            <consortium name="Pathogen Informatics"/>
            <person name="Doyle S."/>
        </authorList>
    </citation>
    <scope>NUCLEOTIDE SEQUENCE [LARGE SCALE GENOMIC DNA]</scope>
    <source>
        <strain evidence="9 10">NCTC10723</strain>
    </source>
</reference>
<dbReference type="GO" id="GO:0008360">
    <property type="term" value="P:regulation of cell shape"/>
    <property type="evidence" value="ECO:0007669"/>
    <property type="project" value="UniProtKB-KW"/>
</dbReference>
<dbReference type="InterPro" id="IPR015942">
    <property type="entry name" value="Asp/Glu/hydantoin_racemase"/>
</dbReference>
<evidence type="ECO:0000256" key="8">
    <source>
        <dbReference type="HAMAP-Rule" id="MF_00258"/>
    </source>
</evidence>
<keyword evidence="10" id="KW-1185">Reference proteome</keyword>
<dbReference type="PROSITE" id="PS00924">
    <property type="entry name" value="ASP_GLU_RACEMASE_2"/>
    <property type="match status" value="1"/>
</dbReference>
<dbReference type="Proteomes" id="UP000255328">
    <property type="component" value="Unassembled WGS sequence"/>
</dbReference>
<accession>A0A377GXZ1</accession>
<evidence type="ECO:0000256" key="4">
    <source>
        <dbReference type="ARBA" id="ARBA00022984"/>
    </source>
</evidence>
<dbReference type="PROSITE" id="PS00923">
    <property type="entry name" value="ASP_GLU_RACEMASE_1"/>
    <property type="match status" value="1"/>
</dbReference>
<gene>
    <name evidence="8 9" type="primary">murI</name>
    <name evidence="9" type="ORF">NCTC10723_01288</name>
</gene>
<comment type="pathway">
    <text evidence="8">Cell wall biogenesis; peptidoglycan biosynthesis.</text>
</comment>
<sequence length="261" mass="29200">MTNKQSIGIFDSGVGGTTILKEILSILPHENILYYGDSKNSPYGQKNTQEIKDLCYKILDFFMEKNCKVVVIACNTATAAALESLKKRYPIPIIGVINAGVKEALKLTKNKNIAILATPFTVSSRAYIKELTKFSTNILISQEGCPEFSTMIEIGWEKFKNREELLKQHISKLSKEADTLILGCTHYPLIRKDIEKQFSGNIVDPAVETALELFNLLKFNNNLNNSDSSGDLNFFISGDKNSFKIIAEKFLGLKINNIYSI</sequence>
<comment type="function">
    <text evidence="8">Provides the (R)-glutamate required for cell wall biosynthesis.</text>
</comment>